<dbReference type="SFLD" id="SFLDG00358">
    <property type="entry name" value="Main_(cytGST)"/>
    <property type="match status" value="1"/>
</dbReference>
<dbReference type="EMBL" id="ML994391">
    <property type="protein sequence ID" value="KAF2196425.1"/>
    <property type="molecule type" value="Genomic_DNA"/>
</dbReference>
<dbReference type="Pfam" id="PF00043">
    <property type="entry name" value="GST_C"/>
    <property type="match status" value="1"/>
</dbReference>
<dbReference type="PROSITE" id="PS50404">
    <property type="entry name" value="GST_NTER"/>
    <property type="match status" value="1"/>
</dbReference>
<dbReference type="PANTHER" id="PTHR44051">
    <property type="entry name" value="GLUTATHIONE S-TRANSFERASE-RELATED"/>
    <property type="match status" value="1"/>
</dbReference>
<evidence type="ECO:0000256" key="1">
    <source>
        <dbReference type="ARBA" id="ARBA00007409"/>
    </source>
</evidence>
<comment type="caution">
    <text evidence="4">The sequence shown here is derived from an EMBL/GenBank/DDBJ whole genome shotgun (WGS) entry which is preliminary data.</text>
</comment>
<comment type="similarity">
    <text evidence="1">Belongs to the GST superfamily.</text>
</comment>
<evidence type="ECO:0000259" key="2">
    <source>
        <dbReference type="PROSITE" id="PS50404"/>
    </source>
</evidence>
<dbReference type="Gene3D" id="3.40.30.10">
    <property type="entry name" value="Glutaredoxin"/>
    <property type="match status" value="1"/>
</dbReference>
<dbReference type="InterPro" id="IPR036249">
    <property type="entry name" value="Thioredoxin-like_sf"/>
</dbReference>
<protein>
    <submittedName>
        <fullName evidence="4">Glutathione S-transferase</fullName>
    </submittedName>
</protein>
<evidence type="ECO:0000313" key="4">
    <source>
        <dbReference type="EMBL" id="KAF2196425.1"/>
    </source>
</evidence>
<dbReference type="Gene3D" id="1.20.1050.10">
    <property type="match status" value="1"/>
</dbReference>
<proteinExistence type="inferred from homology"/>
<evidence type="ECO:0000313" key="5">
    <source>
        <dbReference type="Proteomes" id="UP000799536"/>
    </source>
</evidence>
<sequence>MSTPSLTPHTTLPTLYHHPESAASYKVLLLASHLSIPLHRVLIDLPADQNKSPAYLAINPRGSIPALIHGKHTFNDSAAILCYLAGSYSDKGKWGIGPSSYWSGDAGEQAEIVDWLSFSSSWIQFGVFTVTNIISFGGARNGVGTYHTESTLEEAKIRAYKSLEILDKHLEKEKWLALNRPTIADIACFASVACARMGDIDYAKWENVGRWVDRVKGIEGWVTSRGIEDPMYMREGRGPEVFRKILEEAGK</sequence>
<organism evidence="4 5">
    <name type="scientific">Delitschia confertaspora ATCC 74209</name>
    <dbReference type="NCBI Taxonomy" id="1513339"/>
    <lineage>
        <taxon>Eukaryota</taxon>
        <taxon>Fungi</taxon>
        <taxon>Dikarya</taxon>
        <taxon>Ascomycota</taxon>
        <taxon>Pezizomycotina</taxon>
        <taxon>Dothideomycetes</taxon>
        <taxon>Pleosporomycetidae</taxon>
        <taxon>Pleosporales</taxon>
        <taxon>Delitschiaceae</taxon>
        <taxon>Delitschia</taxon>
    </lineage>
</organism>
<dbReference type="SFLD" id="SFLDS00019">
    <property type="entry name" value="Glutathione_Transferase_(cytos"/>
    <property type="match status" value="1"/>
</dbReference>
<dbReference type="InterPro" id="IPR004045">
    <property type="entry name" value="Glutathione_S-Trfase_N"/>
</dbReference>
<dbReference type="InterPro" id="IPR040079">
    <property type="entry name" value="Glutathione_S-Trfase"/>
</dbReference>
<dbReference type="Proteomes" id="UP000799536">
    <property type="component" value="Unassembled WGS sequence"/>
</dbReference>
<evidence type="ECO:0000259" key="3">
    <source>
        <dbReference type="PROSITE" id="PS50405"/>
    </source>
</evidence>
<dbReference type="InterPro" id="IPR036282">
    <property type="entry name" value="Glutathione-S-Trfase_C_sf"/>
</dbReference>
<keyword evidence="5" id="KW-1185">Reference proteome</keyword>
<accession>A0A9P4JC38</accession>
<reference evidence="4" key="1">
    <citation type="journal article" date="2020" name="Stud. Mycol.">
        <title>101 Dothideomycetes genomes: a test case for predicting lifestyles and emergence of pathogens.</title>
        <authorList>
            <person name="Haridas S."/>
            <person name="Albert R."/>
            <person name="Binder M."/>
            <person name="Bloem J."/>
            <person name="Labutti K."/>
            <person name="Salamov A."/>
            <person name="Andreopoulos B."/>
            <person name="Baker S."/>
            <person name="Barry K."/>
            <person name="Bills G."/>
            <person name="Bluhm B."/>
            <person name="Cannon C."/>
            <person name="Castanera R."/>
            <person name="Culley D."/>
            <person name="Daum C."/>
            <person name="Ezra D."/>
            <person name="Gonzalez J."/>
            <person name="Henrissat B."/>
            <person name="Kuo A."/>
            <person name="Liang C."/>
            <person name="Lipzen A."/>
            <person name="Lutzoni F."/>
            <person name="Magnuson J."/>
            <person name="Mondo S."/>
            <person name="Nolan M."/>
            <person name="Ohm R."/>
            <person name="Pangilinan J."/>
            <person name="Park H.-J."/>
            <person name="Ramirez L."/>
            <person name="Alfaro M."/>
            <person name="Sun H."/>
            <person name="Tritt A."/>
            <person name="Yoshinaga Y."/>
            <person name="Zwiers L.-H."/>
            <person name="Turgeon B."/>
            <person name="Goodwin S."/>
            <person name="Spatafora J."/>
            <person name="Crous P."/>
            <person name="Grigoriev I."/>
        </authorList>
    </citation>
    <scope>NUCLEOTIDE SEQUENCE</scope>
    <source>
        <strain evidence="4">ATCC 74209</strain>
    </source>
</reference>
<dbReference type="Pfam" id="PF13409">
    <property type="entry name" value="GST_N_2"/>
    <property type="match status" value="1"/>
</dbReference>
<name>A0A9P4JC38_9PLEO</name>
<dbReference type="InterPro" id="IPR010987">
    <property type="entry name" value="Glutathione-S-Trfase_C-like"/>
</dbReference>
<dbReference type="InterPro" id="IPR004046">
    <property type="entry name" value="GST_C"/>
</dbReference>
<dbReference type="PROSITE" id="PS50405">
    <property type="entry name" value="GST_CTER"/>
    <property type="match status" value="1"/>
</dbReference>
<dbReference type="OrthoDB" id="422574at2759"/>
<feature type="domain" description="GST C-terminal" evidence="3">
    <location>
        <begin position="105"/>
        <end position="233"/>
    </location>
</feature>
<dbReference type="SUPFAM" id="SSF47616">
    <property type="entry name" value="GST C-terminal domain-like"/>
    <property type="match status" value="1"/>
</dbReference>
<dbReference type="SUPFAM" id="SSF52833">
    <property type="entry name" value="Thioredoxin-like"/>
    <property type="match status" value="1"/>
</dbReference>
<gene>
    <name evidence="4" type="ORF">GQ43DRAFT_445122</name>
</gene>
<dbReference type="PANTHER" id="PTHR44051:SF2">
    <property type="entry name" value="HYPOTHETICAL GLUTATHIONE S-TRANSFERASE LIKE PROTEIN"/>
    <property type="match status" value="1"/>
</dbReference>
<feature type="domain" description="GST N-terminal" evidence="2">
    <location>
        <begin position="11"/>
        <end position="92"/>
    </location>
</feature>
<dbReference type="AlphaFoldDB" id="A0A9P4JC38"/>